<evidence type="ECO:0000313" key="2">
    <source>
        <dbReference type="EMBL" id="KGH42498.1"/>
    </source>
</evidence>
<proteinExistence type="predicted"/>
<dbReference type="Pfam" id="PF25209">
    <property type="entry name" value="Phage_capsid_4"/>
    <property type="match status" value="1"/>
</dbReference>
<dbReference type="EMBL" id="AXZV01000012">
    <property type="protein sequence ID" value="KGH42498.1"/>
    <property type="molecule type" value="Genomic_DNA"/>
</dbReference>
<comment type="caution">
    <text evidence="2">The sequence shown here is derived from an EMBL/GenBank/DDBJ whole genome shotgun (WGS) entry which is preliminary data.</text>
</comment>
<feature type="region of interest" description="Disordered" evidence="1">
    <location>
        <begin position="297"/>
        <end position="320"/>
    </location>
</feature>
<gene>
    <name evidence="2" type="ORF">CMPG5300_1995</name>
</gene>
<organism evidence="2 3">
    <name type="scientific">Lactiplantibacillus plantarum CMPG5300</name>
    <dbReference type="NCBI Taxonomy" id="1304889"/>
    <lineage>
        <taxon>Bacteria</taxon>
        <taxon>Bacillati</taxon>
        <taxon>Bacillota</taxon>
        <taxon>Bacilli</taxon>
        <taxon>Lactobacillales</taxon>
        <taxon>Lactobacillaceae</taxon>
        <taxon>Lactiplantibacillus</taxon>
    </lineage>
</organism>
<dbReference type="RefSeq" id="WP_047673702.1">
    <property type="nucleotide sequence ID" value="NZ_CM002918.1"/>
</dbReference>
<accession>A0AAW3FNK9</accession>
<evidence type="ECO:0000313" key="3">
    <source>
        <dbReference type="Proteomes" id="UP000029801"/>
    </source>
</evidence>
<reference evidence="2 3" key="1">
    <citation type="journal article" date="2014" name="Genome Announc.">
        <title>Draft Genome Sequence of Lactobacillus plantarum CMPG5300, a Human Vaginal Isolate.</title>
        <authorList>
            <person name="Malik S."/>
            <person name="Siezen R.J."/>
            <person name="Renckens B."/>
            <person name="Vaneechoutte M."/>
            <person name="Vanderleyden J."/>
            <person name="Lebeer S."/>
        </authorList>
    </citation>
    <scope>NUCLEOTIDE SEQUENCE [LARGE SCALE GENOMIC DNA]</scope>
    <source>
        <strain evidence="2 3">CMPG5300</strain>
    </source>
</reference>
<evidence type="ECO:0000256" key="1">
    <source>
        <dbReference type="SAM" id="MobiDB-lite"/>
    </source>
</evidence>
<name>A0AAW3FNK9_LACPN</name>
<dbReference type="AlphaFoldDB" id="A0AAW3FNK9"/>
<sequence length="320" mass="34267">MADETTVLDNLIDPQVMTAMISAKLPKAIRFSAIAPVDNTLEGRPGTDVTVPRYKYIGDATDVDEGGAIDYASLSTDTDMFTIKKAGKGVKITDEAALSGYGDPVGEGQRQITMAIASKIDNDILATAMKSRLTLSTGVDVTSLDMVDAIEAAFNDDTSEYAVEDDSPTTGVLFMNPKDVNKLRKAAAENWTRATDLGDNILINGTFGELLGWQIVRSRKIKEGSAVAVKPGAMRTYMKRNVLSEKGRDMDHKITKFNADEHYGVAIYDDTKLLVVNPFDVEGGTVINQNVTSTKDATVKKSNKGKAVASGTPASGTPSK</sequence>
<protein>
    <submittedName>
        <fullName evidence="2">Prophage protein, major capsid protein</fullName>
    </submittedName>
</protein>
<dbReference type="Proteomes" id="UP000029801">
    <property type="component" value="Chromosome"/>
</dbReference>
<dbReference type="NCBIfam" id="TIGR04387">
    <property type="entry name" value="capsid_maj_N4"/>
    <property type="match status" value="1"/>
</dbReference>
<dbReference type="SUPFAM" id="SSF56563">
    <property type="entry name" value="Major capsid protein gp5"/>
    <property type="match status" value="1"/>
</dbReference>